<dbReference type="InterPro" id="IPR051220">
    <property type="entry name" value="TFA_Chaperone"/>
</dbReference>
<comment type="caution">
    <text evidence="1">The sequence shown here is derived from an EMBL/GenBank/DDBJ whole genome shotgun (WGS) entry which is preliminary data.</text>
</comment>
<dbReference type="EMBL" id="FMUT01000006">
    <property type="protein sequence ID" value="SCY77462.1"/>
    <property type="molecule type" value="Genomic_DNA"/>
</dbReference>
<dbReference type="PANTHER" id="PTHR34413">
    <property type="entry name" value="PROPHAGE TAIL FIBER ASSEMBLY PROTEIN HOMOLOG TFAE-RELATED-RELATED"/>
    <property type="match status" value="1"/>
</dbReference>
<organism evidence="1 2">
    <name type="scientific">Serratia nematodiphila</name>
    <dbReference type="NCBI Taxonomy" id="458197"/>
    <lineage>
        <taxon>Bacteria</taxon>
        <taxon>Pseudomonadati</taxon>
        <taxon>Pseudomonadota</taxon>
        <taxon>Gammaproteobacteria</taxon>
        <taxon>Enterobacterales</taxon>
        <taxon>Yersiniaceae</taxon>
        <taxon>Serratia</taxon>
    </lineage>
</organism>
<accession>A0A1G5IN18</accession>
<dbReference type="InterPro" id="IPR003458">
    <property type="entry name" value="Phage_T4_Gp38_tail_assem"/>
</dbReference>
<protein>
    <submittedName>
        <fullName evidence="1">Virus tail fibre assembly protein, lambda gpK</fullName>
    </submittedName>
</protein>
<reference evidence="1 2" key="1">
    <citation type="submission" date="2016-10" db="EMBL/GenBank/DDBJ databases">
        <authorList>
            <person name="Varghese N."/>
            <person name="Submissions S."/>
        </authorList>
    </citation>
    <scope>NUCLEOTIDE SEQUENCE [LARGE SCALE GENOMIC DNA]</scope>
    <source>
        <strain evidence="1 2">CGMCC 1.6853</strain>
    </source>
</reference>
<keyword evidence="2" id="KW-1185">Reference proteome</keyword>
<dbReference type="Pfam" id="PF02413">
    <property type="entry name" value="Caudo_TAP"/>
    <property type="match status" value="1"/>
</dbReference>
<sequence length="174" mass="19644">MQHIKNLKRYTPEELFLGENVIYLQDENGIDWYAVQKLFSPDTVKLAYDESGIICAINSDVSMLWPIGLSVIELSPTKLPKCCLANGEWVFDGKKVSRRIYSAEEMMARAETRKNELLASAGKAVAPLQDAVDLGMAMEEEIVQLKLWKTYRVQLSRINPQNAPDIDWPVAPSV</sequence>
<evidence type="ECO:0000313" key="1">
    <source>
        <dbReference type="EMBL" id="SCY77462.1"/>
    </source>
</evidence>
<dbReference type="PANTHER" id="PTHR34413:SF2">
    <property type="entry name" value="PROPHAGE TAIL FIBER ASSEMBLY PROTEIN HOMOLOG TFAE-RELATED"/>
    <property type="match status" value="1"/>
</dbReference>
<gene>
    <name evidence="1" type="ORF">SAMN02927935_02351</name>
</gene>
<dbReference type="Proteomes" id="UP000183031">
    <property type="component" value="Unassembled WGS sequence"/>
</dbReference>
<dbReference type="RefSeq" id="WP_033632042.1">
    <property type="nucleotide sequence ID" value="NZ_CBCSIN010000004.1"/>
</dbReference>
<name>A0A1G5IN18_9GAMM</name>
<evidence type="ECO:0000313" key="2">
    <source>
        <dbReference type="Proteomes" id="UP000183031"/>
    </source>
</evidence>
<proteinExistence type="predicted"/>